<gene>
    <name evidence="5" type="ORF">FHS89_001544</name>
</gene>
<evidence type="ECO:0000313" key="5">
    <source>
        <dbReference type="EMBL" id="MBB5515532.1"/>
    </source>
</evidence>
<dbReference type="InterPro" id="IPR019885">
    <property type="entry name" value="Tscrpt_reg_HTH_AsnC-type_CS"/>
</dbReference>
<dbReference type="GO" id="GO:0043200">
    <property type="term" value="P:response to amino acid"/>
    <property type="evidence" value="ECO:0007669"/>
    <property type="project" value="TreeGrafter"/>
</dbReference>
<dbReference type="InterPro" id="IPR019888">
    <property type="entry name" value="Tscrpt_reg_AsnC-like"/>
</dbReference>
<dbReference type="Gene3D" id="3.30.70.920">
    <property type="match status" value="1"/>
</dbReference>
<dbReference type="Pfam" id="PF13412">
    <property type="entry name" value="HTH_24"/>
    <property type="match status" value="1"/>
</dbReference>
<dbReference type="SUPFAM" id="SSF54909">
    <property type="entry name" value="Dimeric alpha+beta barrel"/>
    <property type="match status" value="1"/>
</dbReference>
<proteinExistence type="predicted"/>
<sequence length="152" mass="16908">MELTDADRAILTVMQKDATLSLRDIAERVAMSQSTVWRRIQDLEARGVIARRVTLLDPARAGMGVCVFVQVNLRAHDLETRKGFERMVAACPEILNCYAVTGGFDYTLIIRARSVEAFETLLMERILAHPGVANSASQIALREVKHETALPL</sequence>
<keyword evidence="3" id="KW-0804">Transcription</keyword>
<dbReference type="GO" id="GO:0043565">
    <property type="term" value="F:sequence-specific DNA binding"/>
    <property type="evidence" value="ECO:0007669"/>
    <property type="project" value="InterPro"/>
</dbReference>
<feature type="domain" description="HTH asnC-type" evidence="4">
    <location>
        <begin position="3"/>
        <end position="64"/>
    </location>
</feature>
<reference evidence="5 6" key="1">
    <citation type="submission" date="2020-08" db="EMBL/GenBank/DDBJ databases">
        <title>Genomic Encyclopedia of Type Strains, Phase IV (KMG-IV): sequencing the most valuable type-strain genomes for metagenomic binning, comparative biology and taxonomic classification.</title>
        <authorList>
            <person name="Goeker M."/>
        </authorList>
    </citation>
    <scope>NUCLEOTIDE SEQUENCE [LARGE SCALE GENOMIC DNA]</scope>
    <source>
        <strain evidence="5 6">DSM 103377</strain>
    </source>
</reference>
<dbReference type="Pfam" id="PF01037">
    <property type="entry name" value="AsnC_trans_reg"/>
    <property type="match status" value="1"/>
</dbReference>
<dbReference type="CDD" id="cd00090">
    <property type="entry name" value="HTH_ARSR"/>
    <property type="match status" value="1"/>
</dbReference>
<dbReference type="SUPFAM" id="SSF46785">
    <property type="entry name" value="Winged helix' DNA-binding domain"/>
    <property type="match status" value="1"/>
</dbReference>
<dbReference type="PANTHER" id="PTHR30154:SF34">
    <property type="entry name" value="TRANSCRIPTIONAL REGULATOR AZLB"/>
    <property type="match status" value="1"/>
</dbReference>
<evidence type="ECO:0000256" key="1">
    <source>
        <dbReference type="ARBA" id="ARBA00023015"/>
    </source>
</evidence>
<dbReference type="PRINTS" id="PR00033">
    <property type="entry name" value="HTHASNC"/>
</dbReference>
<comment type="caution">
    <text evidence="5">The sequence shown here is derived from an EMBL/GenBank/DDBJ whole genome shotgun (WGS) entry which is preliminary data.</text>
</comment>
<dbReference type="EMBL" id="JACIJS010000004">
    <property type="protein sequence ID" value="MBB5515532.1"/>
    <property type="molecule type" value="Genomic_DNA"/>
</dbReference>
<evidence type="ECO:0000256" key="2">
    <source>
        <dbReference type="ARBA" id="ARBA00023125"/>
    </source>
</evidence>
<dbReference type="RefSeq" id="WP_184010246.1">
    <property type="nucleotide sequence ID" value="NZ_JACIJS010000004.1"/>
</dbReference>
<protein>
    <submittedName>
        <fullName evidence="5">Lrp/AsnC family transcriptional regulator</fullName>
    </submittedName>
</protein>
<evidence type="ECO:0000256" key="3">
    <source>
        <dbReference type="ARBA" id="ARBA00023163"/>
    </source>
</evidence>
<keyword evidence="2" id="KW-0238">DNA-binding</keyword>
<dbReference type="PANTHER" id="PTHR30154">
    <property type="entry name" value="LEUCINE-RESPONSIVE REGULATORY PROTEIN"/>
    <property type="match status" value="1"/>
</dbReference>
<dbReference type="Proteomes" id="UP000553766">
    <property type="component" value="Unassembled WGS sequence"/>
</dbReference>
<dbReference type="GO" id="GO:0005829">
    <property type="term" value="C:cytosol"/>
    <property type="evidence" value="ECO:0007669"/>
    <property type="project" value="TreeGrafter"/>
</dbReference>
<accession>A0A840WPG3</accession>
<keyword evidence="1" id="KW-0805">Transcription regulation</keyword>
<keyword evidence="6" id="KW-1185">Reference proteome</keyword>
<dbReference type="InterPro" id="IPR036388">
    <property type="entry name" value="WH-like_DNA-bd_sf"/>
</dbReference>
<dbReference type="GO" id="GO:0006355">
    <property type="term" value="P:regulation of DNA-templated transcription"/>
    <property type="evidence" value="ECO:0007669"/>
    <property type="project" value="UniProtKB-ARBA"/>
</dbReference>
<dbReference type="Gene3D" id="1.10.10.10">
    <property type="entry name" value="Winged helix-like DNA-binding domain superfamily/Winged helix DNA-binding domain"/>
    <property type="match status" value="1"/>
</dbReference>
<name>A0A840WPG3_9RHOB</name>
<evidence type="ECO:0000313" key="6">
    <source>
        <dbReference type="Proteomes" id="UP000553766"/>
    </source>
</evidence>
<dbReference type="PROSITE" id="PS00519">
    <property type="entry name" value="HTH_ASNC_1"/>
    <property type="match status" value="1"/>
</dbReference>
<dbReference type="InterPro" id="IPR011991">
    <property type="entry name" value="ArsR-like_HTH"/>
</dbReference>
<dbReference type="AlphaFoldDB" id="A0A840WPG3"/>
<dbReference type="SMART" id="SM00344">
    <property type="entry name" value="HTH_ASNC"/>
    <property type="match status" value="1"/>
</dbReference>
<dbReference type="InterPro" id="IPR011008">
    <property type="entry name" value="Dimeric_a/b-barrel"/>
</dbReference>
<dbReference type="InterPro" id="IPR019887">
    <property type="entry name" value="Tscrpt_reg_AsnC/Lrp_C"/>
</dbReference>
<evidence type="ECO:0000259" key="4">
    <source>
        <dbReference type="PROSITE" id="PS50956"/>
    </source>
</evidence>
<dbReference type="PROSITE" id="PS50956">
    <property type="entry name" value="HTH_ASNC_2"/>
    <property type="match status" value="1"/>
</dbReference>
<dbReference type="InterPro" id="IPR036390">
    <property type="entry name" value="WH_DNA-bd_sf"/>
</dbReference>
<dbReference type="InterPro" id="IPR000485">
    <property type="entry name" value="AsnC-type_HTH_dom"/>
</dbReference>
<organism evidence="5 6">
    <name type="scientific">Rubricella aquisinus</name>
    <dbReference type="NCBI Taxonomy" id="2028108"/>
    <lineage>
        <taxon>Bacteria</taxon>
        <taxon>Pseudomonadati</taxon>
        <taxon>Pseudomonadota</taxon>
        <taxon>Alphaproteobacteria</taxon>
        <taxon>Rhodobacterales</taxon>
        <taxon>Paracoccaceae</taxon>
        <taxon>Rubricella</taxon>
    </lineage>
</organism>